<accession>D6W8V7</accession>
<reference evidence="1 2" key="2">
    <citation type="journal article" date="2010" name="Nucleic Acids Res.">
        <title>BeetleBase in 2010: revisions to provide comprehensive genomic information for Tribolium castaneum.</title>
        <authorList>
            <person name="Kim H.S."/>
            <person name="Murphy T."/>
            <person name="Xia J."/>
            <person name="Caragea D."/>
            <person name="Park Y."/>
            <person name="Beeman R.W."/>
            <person name="Lorenzen M.D."/>
            <person name="Butcher S."/>
            <person name="Manak J.R."/>
            <person name="Brown S.J."/>
        </authorList>
    </citation>
    <scope>GENOME REANNOTATION</scope>
    <source>
        <strain evidence="1 2">Georgia GA2</strain>
    </source>
</reference>
<gene>
    <name evidence="1" type="primary">GLEAN_00869</name>
    <name evidence="1" type="ORF">TcasGA2_TC000869</name>
</gene>
<proteinExistence type="predicted"/>
<evidence type="ECO:0000313" key="1">
    <source>
        <dbReference type="EMBL" id="EEZ98403.1"/>
    </source>
</evidence>
<dbReference type="EMBL" id="KQ971312">
    <property type="protein sequence ID" value="EEZ98403.1"/>
    <property type="molecule type" value="Genomic_DNA"/>
</dbReference>
<dbReference type="Proteomes" id="UP000007266">
    <property type="component" value="Linkage group 2"/>
</dbReference>
<dbReference type="AlphaFoldDB" id="D6W8V7"/>
<dbReference type="HOGENOM" id="CLU_2500821_0_0_1"/>
<sequence>MAVDGRDRRPPFDSHLRTITRGSATMSAASLMRCGNLVPRSDTSVTAGSASDFDPDSFTTAPAHIQHFSSSTRFIYIWPGTAECTR</sequence>
<keyword evidence="2" id="KW-1185">Reference proteome</keyword>
<protein>
    <submittedName>
        <fullName evidence="1">Uncharacterized protein</fullName>
    </submittedName>
</protein>
<evidence type="ECO:0000313" key="2">
    <source>
        <dbReference type="Proteomes" id="UP000007266"/>
    </source>
</evidence>
<reference evidence="1 2" key="1">
    <citation type="journal article" date="2008" name="Nature">
        <title>The genome of the model beetle and pest Tribolium castaneum.</title>
        <authorList>
            <consortium name="Tribolium Genome Sequencing Consortium"/>
            <person name="Richards S."/>
            <person name="Gibbs R.A."/>
            <person name="Weinstock G.M."/>
            <person name="Brown S.J."/>
            <person name="Denell R."/>
            <person name="Beeman R.W."/>
            <person name="Gibbs R."/>
            <person name="Beeman R.W."/>
            <person name="Brown S.J."/>
            <person name="Bucher G."/>
            <person name="Friedrich M."/>
            <person name="Grimmelikhuijzen C.J."/>
            <person name="Klingler M."/>
            <person name="Lorenzen M."/>
            <person name="Richards S."/>
            <person name="Roth S."/>
            <person name="Schroder R."/>
            <person name="Tautz D."/>
            <person name="Zdobnov E.M."/>
            <person name="Muzny D."/>
            <person name="Gibbs R.A."/>
            <person name="Weinstock G.M."/>
            <person name="Attaway T."/>
            <person name="Bell S."/>
            <person name="Buhay C.J."/>
            <person name="Chandrabose M.N."/>
            <person name="Chavez D."/>
            <person name="Clerk-Blankenburg K.P."/>
            <person name="Cree A."/>
            <person name="Dao M."/>
            <person name="Davis C."/>
            <person name="Chacko J."/>
            <person name="Dinh H."/>
            <person name="Dugan-Rocha S."/>
            <person name="Fowler G."/>
            <person name="Garner T.T."/>
            <person name="Garnes J."/>
            <person name="Gnirke A."/>
            <person name="Hawes A."/>
            <person name="Hernandez J."/>
            <person name="Hines S."/>
            <person name="Holder M."/>
            <person name="Hume J."/>
            <person name="Jhangiani S.N."/>
            <person name="Joshi V."/>
            <person name="Khan Z.M."/>
            <person name="Jackson L."/>
            <person name="Kovar C."/>
            <person name="Kowis A."/>
            <person name="Lee S."/>
            <person name="Lewis L.R."/>
            <person name="Margolis J."/>
            <person name="Morgan M."/>
            <person name="Nazareth L.V."/>
            <person name="Nguyen N."/>
            <person name="Okwuonu G."/>
            <person name="Parker D."/>
            <person name="Richards S."/>
            <person name="Ruiz S.J."/>
            <person name="Santibanez J."/>
            <person name="Savard J."/>
            <person name="Scherer S.E."/>
            <person name="Schneider B."/>
            <person name="Sodergren E."/>
            <person name="Tautz D."/>
            <person name="Vattahil S."/>
            <person name="Villasana D."/>
            <person name="White C.S."/>
            <person name="Wright R."/>
            <person name="Park Y."/>
            <person name="Beeman R.W."/>
            <person name="Lord J."/>
            <person name="Oppert B."/>
            <person name="Lorenzen M."/>
            <person name="Brown S."/>
            <person name="Wang L."/>
            <person name="Savard J."/>
            <person name="Tautz D."/>
            <person name="Richards S."/>
            <person name="Weinstock G."/>
            <person name="Gibbs R.A."/>
            <person name="Liu Y."/>
            <person name="Worley K."/>
            <person name="Weinstock G."/>
            <person name="Elsik C.G."/>
            <person name="Reese J.T."/>
            <person name="Elhaik E."/>
            <person name="Landan G."/>
            <person name="Graur D."/>
            <person name="Arensburger P."/>
            <person name="Atkinson P."/>
            <person name="Beeman R.W."/>
            <person name="Beidler J."/>
            <person name="Brown S.J."/>
            <person name="Demuth J.P."/>
            <person name="Drury D.W."/>
            <person name="Du Y.Z."/>
            <person name="Fujiwara H."/>
            <person name="Lorenzen M."/>
            <person name="Maselli V."/>
            <person name="Osanai M."/>
            <person name="Park Y."/>
            <person name="Robertson H.M."/>
            <person name="Tu Z."/>
            <person name="Wang J.J."/>
            <person name="Wang S."/>
            <person name="Richards S."/>
            <person name="Song H."/>
            <person name="Zhang L."/>
            <person name="Sodergren E."/>
            <person name="Werner D."/>
            <person name="Stanke M."/>
            <person name="Morgenstern B."/>
            <person name="Solovyev V."/>
            <person name="Kosarev P."/>
            <person name="Brown G."/>
            <person name="Chen H.C."/>
            <person name="Ermolaeva O."/>
            <person name="Hlavina W."/>
            <person name="Kapustin Y."/>
            <person name="Kiryutin B."/>
            <person name="Kitts P."/>
            <person name="Maglott D."/>
            <person name="Pruitt K."/>
            <person name="Sapojnikov V."/>
            <person name="Souvorov A."/>
            <person name="Mackey A.J."/>
            <person name="Waterhouse R.M."/>
            <person name="Wyder S."/>
            <person name="Zdobnov E.M."/>
            <person name="Zdobnov E.M."/>
            <person name="Wyder S."/>
            <person name="Kriventseva E.V."/>
            <person name="Kadowaki T."/>
            <person name="Bork P."/>
            <person name="Aranda M."/>
            <person name="Bao R."/>
            <person name="Beermann A."/>
            <person name="Berns N."/>
            <person name="Bolognesi R."/>
            <person name="Bonneton F."/>
            <person name="Bopp D."/>
            <person name="Brown S.J."/>
            <person name="Bucher G."/>
            <person name="Butts T."/>
            <person name="Chaumot A."/>
            <person name="Denell R.E."/>
            <person name="Ferrier D.E."/>
            <person name="Friedrich M."/>
            <person name="Gordon C.M."/>
            <person name="Jindra M."/>
            <person name="Klingler M."/>
            <person name="Lan Q."/>
            <person name="Lattorff H.M."/>
            <person name="Laudet V."/>
            <person name="von Levetsow C."/>
            <person name="Liu Z."/>
            <person name="Lutz R."/>
            <person name="Lynch J.A."/>
            <person name="da Fonseca R.N."/>
            <person name="Posnien N."/>
            <person name="Reuter R."/>
            <person name="Roth S."/>
            <person name="Savard J."/>
            <person name="Schinko J.B."/>
            <person name="Schmitt C."/>
            <person name="Schoppmeier M."/>
            <person name="Schroder R."/>
            <person name="Shippy T.D."/>
            <person name="Simonnet F."/>
            <person name="Marques-Souza H."/>
            <person name="Tautz D."/>
            <person name="Tomoyasu Y."/>
            <person name="Trauner J."/>
            <person name="Van der Zee M."/>
            <person name="Vervoort M."/>
            <person name="Wittkopp N."/>
            <person name="Wimmer E.A."/>
            <person name="Yang X."/>
            <person name="Jones A.K."/>
            <person name="Sattelle D.B."/>
            <person name="Ebert P.R."/>
            <person name="Nelson D."/>
            <person name="Scott J.G."/>
            <person name="Beeman R.W."/>
            <person name="Muthukrishnan S."/>
            <person name="Kramer K.J."/>
            <person name="Arakane Y."/>
            <person name="Beeman R.W."/>
            <person name="Zhu Q."/>
            <person name="Hogenkamp D."/>
            <person name="Dixit R."/>
            <person name="Oppert B."/>
            <person name="Jiang H."/>
            <person name="Zou Z."/>
            <person name="Marshall J."/>
            <person name="Elpidina E."/>
            <person name="Vinokurov K."/>
            <person name="Oppert C."/>
            <person name="Zou Z."/>
            <person name="Evans J."/>
            <person name="Lu Z."/>
            <person name="Zhao P."/>
            <person name="Sumathipala N."/>
            <person name="Altincicek B."/>
            <person name="Vilcinskas A."/>
            <person name="Williams M."/>
            <person name="Hultmark D."/>
            <person name="Hetru C."/>
            <person name="Jiang H."/>
            <person name="Grimmelikhuijzen C.J."/>
            <person name="Hauser F."/>
            <person name="Cazzamali G."/>
            <person name="Williamson M."/>
            <person name="Park Y."/>
            <person name="Li B."/>
            <person name="Tanaka Y."/>
            <person name="Predel R."/>
            <person name="Neupert S."/>
            <person name="Schachtner J."/>
            <person name="Verleyen P."/>
            <person name="Raible F."/>
            <person name="Bork P."/>
            <person name="Friedrich M."/>
            <person name="Walden K.K."/>
            <person name="Robertson H.M."/>
            <person name="Angeli S."/>
            <person name="Foret S."/>
            <person name="Bucher G."/>
            <person name="Schuetz S."/>
            <person name="Maleszka R."/>
            <person name="Wimmer E.A."/>
            <person name="Beeman R.W."/>
            <person name="Lorenzen M."/>
            <person name="Tomoyasu Y."/>
            <person name="Miller S.C."/>
            <person name="Grossmann D."/>
            <person name="Bucher G."/>
        </authorList>
    </citation>
    <scope>NUCLEOTIDE SEQUENCE [LARGE SCALE GENOMIC DNA]</scope>
    <source>
        <strain evidence="1 2">Georgia GA2</strain>
    </source>
</reference>
<name>D6W8V7_TRICA</name>
<organism evidence="1 2">
    <name type="scientific">Tribolium castaneum</name>
    <name type="common">Red flour beetle</name>
    <dbReference type="NCBI Taxonomy" id="7070"/>
    <lineage>
        <taxon>Eukaryota</taxon>
        <taxon>Metazoa</taxon>
        <taxon>Ecdysozoa</taxon>
        <taxon>Arthropoda</taxon>
        <taxon>Hexapoda</taxon>
        <taxon>Insecta</taxon>
        <taxon>Pterygota</taxon>
        <taxon>Neoptera</taxon>
        <taxon>Endopterygota</taxon>
        <taxon>Coleoptera</taxon>
        <taxon>Polyphaga</taxon>
        <taxon>Cucujiformia</taxon>
        <taxon>Tenebrionidae</taxon>
        <taxon>Tenebrionidae incertae sedis</taxon>
        <taxon>Tribolium</taxon>
    </lineage>
</organism>